<name>A0ABN0ZHM5_9ACTN</name>
<dbReference type="EC" id="4.1.1.112" evidence="6"/>
<comment type="catalytic activity">
    <reaction evidence="12">
        <text>oxaloacetate + H(+) = pyruvate + CO2</text>
        <dbReference type="Rhea" id="RHEA:15641"/>
        <dbReference type="ChEBI" id="CHEBI:15361"/>
        <dbReference type="ChEBI" id="CHEBI:15378"/>
        <dbReference type="ChEBI" id="CHEBI:16452"/>
        <dbReference type="ChEBI" id="CHEBI:16526"/>
        <dbReference type="EC" id="4.1.1.112"/>
    </reaction>
</comment>
<comment type="subunit">
    <text evidence="4">Homotrimer.</text>
</comment>
<evidence type="ECO:0000256" key="6">
    <source>
        <dbReference type="ARBA" id="ARBA00012947"/>
    </source>
</evidence>
<gene>
    <name evidence="14" type="ORF">GCM10009544_08470</name>
</gene>
<keyword evidence="15" id="KW-1185">Reference proteome</keyword>
<evidence type="ECO:0000256" key="11">
    <source>
        <dbReference type="ARBA" id="ARBA00032305"/>
    </source>
</evidence>
<dbReference type="Proteomes" id="UP001499895">
    <property type="component" value="Unassembled WGS sequence"/>
</dbReference>
<proteinExistence type="inferred from homology"/>
<dbReference type="SUPFAM" id="SSF89562">
    <property type="entry name" value="RraA-like"/>
    <property type="match status" value="1"/>
</dbReference>
<dbReference type="Pfam" id="PF03737">
    <property type="entry name" value="RraA-like"/>
    <property type="match status" value="1"/>
</dbReference>
<dbReference type="EMBL" id="BAAAHB010000004">
    <property type="protein sequence ID" value="GAA0447965.1"/>
    <property type="molecule type" value="Genomic_DNA"/>
</dbReference>
<comment type="catalytic activity">
    <reaction evidence="1">
        <text>4-hydroxy-4-methyl-2-oxoglutarate = 2 pyruvate</text>
        <dbReference type="Rhea" id="RHEA:22748"/>
        <dbReference type="ChEBI" id="CHEBI:15361"/>
        <dbReference type="ChEBI" id="CHEBI:58276"/>
        <dbReference type="EC" id="4.1.3.17"/>
    </reaction>
</comment>
<comment type="function">
    <text evidence="8">Catalyzes the aldol cleavage of 4-hydroxy-4-methyl-2-oxoglutarate (HMG) into 2 molecules of pyruvate. Also contains a secondary oxaloacetate (OAA) decarboxylase activity due to the common pyruvate enolate transition state formed following C-C bond cleavage in the retro-aldol and decarboxylation reactions.</text>
</comment>
<comment type="caution">
    <text evidence="14">The sequence shown here is derived from an EMBL/GenBank/DDBJ whole genome shotgun (WGS) entry which is preliminary data.</text>
</comment>
<accession>A0ABN0ZHM5</accession>
<evidence type="ECO:0000256" key="7">
    <source>
        <dbReference type="ARBA" id="ARBA00016549"/>
    </source>
</evidence>
<dbReference type="PANTHER" id="PTHR33254:SF4">
    <property type="entry name" value="4-HYDROXY-4-METHYL-2-OXOGLUTARATE ALDOLASE 3-RELATED"/>
    <property type="match status" value="1"/>
</dbReference>
<dbReference type="GO" id="GO:0008168">
    <property type="term" value="F:methyltransferase activity"/>
    <property type="evidence" value="ECO:0007669"/>
    <property type="project" value="UniProtKB-KW"/>
</dbReference>
<dbReference type="PANTHER" id="PTHR33254">
    <property type="entry name" value="4-HYDROXY-4-METHYL-2-OXOGLUTARATE ALDOLASE 3-RELATED"/>
    <property type="match status" value="1"/>
</dbReference>
<sequence>MAEVADPARGGAGRRRDGPDPAGDLTAGTPAAPTPNPREIPMVTTGTGTEVLRDDGTAGAEVPSTAALWDASVRLGVPLGVPPVPLRPAAPGMRCTGPLRRVRHTQGVVSIFEGLDAAVAGEVLLIDNDGRTDEACVGDLVAIEARLAGVAGLLVWGCHRDTDELAEIGLPVFSLGPCPASPRQRPRDEAPPAGTPPFEARDGDTVVADADGVLTVPAAARQGVLATAGGIVRAERIQADLALRGISLRDQLGWEQYLARRREDPGYTFRSHLARVNGALE</sequence>
<evidence type="ECO:0000256" key="13">
    <source>
        <dbReference type="SAM" id="MobiDB-lite"/>
    </source>
</evidence>
<evidence type="ECO:0000256" key="8">
    <source>
        <dbReference type="ARBA" id="ARBA00025046"/>
    </source>
</evidence>
<keyword evidence="14" id="KW-0808">Transferase</keyword>
<feature type="region of interest" description="Disordered" evidence="13">
    <location>
        <begin position="1"/>
        <end position="41"/>
    </location>
</feature>
<evidence type="ECO:0000256" key="10">
    <source>
        <dbReference type="ARBA" id="ARBA00030169"/>
    </source>
</evidence>
<evidence type="ECO:0000256" key="2">
    <source>
        <dbReference type="ARBA" id="ARBA00001968"/>
    </source>
</evidence>
<keyword evidence="14" id="KW-0489">Methyltransferase</keyword>
<evidence type="ECO:0000256" key="1">
    <source>
        <dbReference type="ARBA" id="ARBA00001342"/>
    </source>
</evidence>
<evidence type="ECO:0000313" key="15">
    <source>
        <dbReference type="Proteomes" id="UP001499895"/>
    </source>
</evidence>
<evidence type="ECO:0000256" key="4">
    <source>
        <dbReference type="ARBA" id="ARBA00011233"/>
    </source>
</evidence>
<feature type="compositionally biased region" description="Low complexity" evidence="13">
    <location>
        <begin position="20"/>
        <end position="31"/>
    </location>
</feature>
<evidence type="ECO:0000256" key="3">
    <source>
        <dbReference type="ARBA" id="ARBA00008621"/>
    </source>
</evidence>
<dbReference type="GO" id="GO:0032259">
    <property type="term" value="P:methylation"/>
    <property type="evidence" value="ECO:0007669"/>
    <property type="project" value="UniProtKB-KW"/>
</dbReference>
<reference evidence="14 15" key="1">
    <citation type="journal article" date="2019" name="Int. J. Syst. Evol. Microbiol.">
        <title>The Global Catalogue of Microorganisms (GCM) 10K type strain sequencing project: providing services to taxonomists for standard genome sequencing and annotation.</title>
        <authorList>
            <consortium name="The Broad Institute Genomics Platform"/>
            <consortium name="The Broad Institute Genome Sequencing Center for Infectious Disease"/>
            <person name="Wu L."/>
            <person name="Ma J."/>
        </authorList>
    </citation>
    <scope>NUCLEOTIDE SEQUENCE [LARGE SCALE GENOMIC DNA]</scope>
    <source>
        <strain evidence="14 15">JCM 10649</strain>
    </source>
</reference>
<evidence type="ECO:0000256" key="9">
    <source>
        <dbReference type="ARBA" id="ARBA00029596"/>
    </source>
</evidence>
<evidence type="ECO:0000256" key="5">
    <source>
        <dbReference type="ARBA" id="ARBA00012213"/>
    </source>
</evidence>
<dbReference type="InterPro" id="IPR005493">
    <property type="entry name" value="RraA/RraA-like"/>
</dbReference>
<dbReference type="Gene3D" id="3.50.30.40">
    <property type="entry name" value="Ribonuclease E inhibitor RraA/RraA-like"/>
    <property type="match status" value="1"/>
</dbReference>
<evidence type="ECO:0000313" key="14">
    <source>
        <dbReference type="EMBL" id="GAA0447965.1"/>
    </source>
</evidence>
<comment type="cofactor">
    <cofactor evidence="2">
        <name>a divalent metal cation</name>
        <dbReference type="ChEBI" id="CHEBI:60240"/>
    </cofactor>
</comment>
<evidence type="ECO:0000256" key="12">
    <source>
        <dbReference type="ARBA" id="ARBA00047973"/>
    </source>
</evidence>
<dbReference type="CDD" id="cd16841">
    <property type="entry name" value="RraA_family"/>
    <property type="match status" value="1"/>
</dbReference>
<comment type="similarity">
    <text evidence="3">Belongs to the class II aldolase/RraA-like family.</text>
</comment>
<dbReference type="InterPro" id="IPR036704">
    <property type="entry name" value="RraA/RraA-like_sf"/>
</dbReference>
<organism evidence="14 15">
    <name type="scientific">Streptomyces stramineus</name>
    <dbReference type="NCBI Taxonomy" id="173861"/>
    <lineage>
        <taxon>Bacteria</taxon>
        <taxon>Bacillati</taxon>
        <taxon>Actinomycetota</taxon>
        <taxon>Actinomycetes</taxon>
        <taxon>Kitasatosporales</taxon>
        <taxon>Streptomycetaceae</taxon>
        <taxon>Streptomyces</taxon>
    </lineage>
</organism>
<feature type="region of interest" description="Disordered" evidence="13">
    <location>
        <begin position="179"/>
        <end position="203"/>
    </location>
</feature>
<dbReference type="EC" id="4.1.3.17" evidence="5"/>
<protein>
    <recommendedName>
        <fullName evidence="7">Putative 4-hydroxy-4-methyl-2-oxoglutarate aldolase</fullName>
        <ecNumber evidence="6">4.1.1.112</ecNumber>
        <ecNumber evidence="5">4.1.3.17</ecNumber>
    </recommendedName>
    <alternativeName>
        <fullName evidence="11">Oxaloacetate decarboxylase</fullName>
    </alternativeName>
    <alternativeName>
        <fullName evidence="9">Regulator of ribonuclease activity homolog</fullName>
    </alternativeName>
    <alternativeName>
        <fullName evidence="10">RraA-like protein</fullName>
    </alternativeName>
</protein>